<evidence type="ECO:0000313" key="2">
    <source>
        <dbReference type="EMBL" id="CAL1379657.1"/>
    </source>
</evidence>
<dbReference type="EMBL" id="OZ034816">
    <property type="protein sequence ID" value="CAL1379657.1"/>
    <property type="molecule type" value="Genomic_DNA"/>
</dbReference>
<feature type="region of interest" description="Disordered" evidence="1">
    <location>
        <begin position="1"/>
        <end position="27"/>
    </location>
</feature>
<name>A0AAV2E1T1_9ROSI</name>
<reference evidence="2 3" key="1">
    <citation type="submission" date="2024-04" db="EMBL/GenBank/DDBJ databases">
        <authorList>
            <person name="Fracassetti M."/>
        </authorList>
    </citation>
    <scope>NUCLEOTIDE SEQUENCE [LARGE SCALE GENOMIC DNA]</scope>
</reference>
<evidence type="ECO:0000313" key="3">
    <source>
        <dbReference type="Proteomes" id="UP001497516"/>
    </source>
</evidence>
<proteinExistence type="predicted"/>
<dbReference type="Proteomes" id="UP001497516">
    <property type="component" value="Chromosome 3"/>
</dbReference>
<protein>
    <submittedName>
        <fullName evidence="2">Uncharacterized protein</fullName>
    </submittedName>
</protein>
<keyword evidence="3" id="KW-1185">Reference proteome</keyword>
<dbReference type="AlphaFoldDB" id="A0AAV2E1T1"/>
<gene>
    <name evidence="2" type="ORF">LTRI10_LOCUS21161</name>
</gene>
<sequence length="90" mass="10298">MRKEKVVEEEVETKEDEFLEDSQEEEFQEGKELDEVIGFRAKKEDSVEEDCIGHVIIEKSILNFEELLSKDPFAITLCPNEAKPSAIPLG</sequence>
<evidence type="ECO:0000256" key="1">
    <source>
        <dbReference type="SAM" id="MobiDB-lite"/>
    </source>
</evidence>
<feature type="compositionally biased region" description="Acidic residues" evidence="1">
    <location>
        <begin position="9"/>
        <end position="27"/>
    </location>
</feature>
<accession>A0AAV2E1T1</accession>
<organism evidence="2 3">
    <name type="scientific">Linum trigynum</name>
    <dbReference type="NCBI Taxonomy" id="586398"/>
    <lineage>
        <taxon>Eukaryota</taxon>
        <taxon>Viridiplantae</taxon>
        <taxon>Streptophyta</taxon>
        <taxon>Embryophyta</taxon>
        <taxon>Tracheophyta</taxon>
        <taxon>Spermatophyta</taxon>
        <taxon>Magnoliopsida</taxon>
        <taxon>eudicotyledons</taxon>
        <taxon>Gunneridae</taxon>
        <taxon>Pentapetalae</taxon>
        <taxon>rosids</taxon>
        <taxon>fabids</taxon>
        <taxon>Malpighiales</taxon>
        <taxon>Linaceae</taxon>
        <taxon>Linum</taxon>
    </lineage>
</organism>